<proteinExistence type="predicted"/>
<evidence type="ECO:0000256" key="1">
    <source>
        <dbReference type="ARBA" id="ARBA00004555"/>
    </source>
</evidence>
<feature type="domain" description="DUF7077" evidence="6">
    <location>
        <begin position="702"/>
        <end position="806"/>
    </location>
</feature>
<protein>
    <recommendedName>
        <fullName evidence="9">Trafficking protein particle complex subunit 10</fullName>
    </recommendedName>
</protein>
<dbReference type="InterPro" id="IPR055505">
    <property type="entry name" value="DUF7077"/>
</dbReference>
<gene>
    <name evidence="7" type="ORF">FA13DRAFT_1727757</name>
</gene>
<feature type="domain" description="TRAPPC10/Trs130 C-terminal" evidence="4">
    <location>
        <begin position="1012"/>
        <end position="1158"/>
    </location>
</feature>
<dbReference type="GO" id="GO:0006891">
    <property type="term" value="P:intra-Golgi vesicle-mediated transport"/>
    <property type="evidence" value="ECO:0007669"/>
    <property type="project" value="TreeGrafter"/>
</dbReference>
<dbReference type="Pfam" id="PF23274">
    <property type="entry name" value="DUF7077"/>
    <property type="match status" value="1"/>
</dbReference>
<dbReference type="OrthoDB" id="10256906at2759"/>
<dbReference type="STRING" id="71717.A0A4Y7TPR2"/>
<evidence type="ECO:0000259" key="5">
    <source>
        <dbReference type="Pfam" id="PF23036"/>
    </source>
</evidence>
<sequence>MDQRVLISHAAPKDFHGTHNWTKVCTSISSRLPLRNVTLRSPRNASTPIADLNVSLVPLESVREESVSQIPGSVLEKPLLHLYILYCQDDDLEVYRTILKKELKDWHSLVVPKKNSEWLILQIVRPPDPSKTASRNVFRLQGTVQSKLKADFNSDDRDRVVQLTYESDNSNDLIWAELFHKLKEGVSTAFSNAIASRTEEVRRSEGQQSMPGWNFCTFFGLKESLATSYEGVGLAEDAYNSTMSWKRSFSTSHASAISPGSARWSNPVPGDDSAPLLSISKKPYKDLILSNKIAVFDFRIYILARQCELLAKIGSLSDVPRKVASFLGAFSKRLFEVEAHFPKFFVESWIYSSAITAVEQCTAWQRHYDPDGLEKMTVDSGNAELLDLARSQLEVIGIELGYLPREPPFTIGLPKRTRRASVVPADIPITSEDITATVEGQDAFYDIYIRLTSQTLGLYAEGGRRKFALKLHGALAALDLHRGHLYKALTTFSSLHGHYAPHSWTSLESYMLSRALDTHALTKKAQDGEWMHILLNFLKSYVEHRGADMLIPIENPTAYVLKFVVALKEVASATETETRHPDHPAFSIHPDNKAKLAGDRDGSYLGVIVRNYLPCDFEVGEVTVDLHGRDGEKHRFTTPVDTLQPGKNRLTLFCPAPASGLFLIESSEIRAGNLLLQYPQKKVPGKPVTHHEVVKIPPDPLALDVRIFTSRKVDLDQRCLSLKVSSGRNSIQKLELKLTAPSVAFRYREAILDEDAGKVAYESSDSLKIQDIANDAAVGFTIPYVEGVAVQTMRIEVEVTYSTRKEPKLERVLHLVTSLSPSLPVSVNVQDWFRESRLISTFSVSSTTHQHLRVAETQLIAPETEESLKVVPCAVRKGTITITPSQPAKFMFALDAVSGPIKDSLLFIVKYRLLREEVAGIIEDQVRSALSDAGKSQDLRPTVVSRLIESLERDPSWVSMYNITGEIKIPETKLISGADGEMAEVLMDTEKRLEAHRHPETPVGVWRELRLPVDVPLKSIVAITSIRLLGTPFNPNLAADSKAPLYAGQPISAELRIHTSFRWGLDSDASRQYVLNYQIEDMTREWLIGGLKQGDFIAKNDNTYTVPVTLMALHHGEFPLPKIKVEAQLSMRDLTMGGQAPPSVETYQSHSAVKVLVLPRGGRSTYVVAMGSASDS</sequence>
<keyword evidence="8" id="KW-1185">Reference proteome</keyword>
<evidence type="ECO:0000313" key="8">
    <source>
        <dbReference type="Proteomes" id="UP000298030"/>
    </source>
</evidence>
<evidence type="ECO:0008006" key="9">
    <source>
        <dbReference type="Google" id="ProtNLM"/>
    </source>
</evidence>
<name>A0A4Y7TPR2_COPMI</name>
<dbReference type="PANTHER" id="PTHR13251:SF3">
    <property type="entry name" value="TRAFFICKING PROTEIN PARTICLE COMPLEX SUBUNIT 10"/>
    <property type="match status" value="1"/>
</dbReference>
<dbReference type="EMBL" id="QPFP01000006">
    <property type="protein sequence ID" value="TEB36185.1"/>
    <property type="molecule type" value="Genomic_DNA"/>
</dbReference>
<evidence type="ECO:0000259" key="6">
    <source>
        <dbReference type="Pfam" id="PF23274"/>
    </source>
</evidence>
<organism evidence="7 8">
    <name type="scientific">Coprinellus micaceus</name>
    <name type="common">Glistening ink-cap mushroom</name>
    <name type="synonym">Coprinus micaceus</name>
    <dbReference type="NCBI Taxonomy" id="71717"/>
    <lineage>
        <taxon>Eukaryota</taxon>
        <taxon>Fungi</taxon>
        <taxon>Dikarya</taxon>
        <taxon>Basidiomycota</taxon>
        <taxon>Agaricomycotina</taxon>
        <taxon>Agaricomycetes</taxon>
        <taxon>Agaricomycetidae</taxon>
        <taxon>Agaricales</taxon>
        <taxon>Agaricineae</taxon>
        <taxon>Psathyrellaceae</taxon>
        <taxon>Coprinellus</taxon>
    </lineage>
</organism>
<dbReference type="AlphaFoldDB" id="A0A4Y7TPR2"/>
<dbReference type="InterPro" id="IPR056913">
    <property type="entry name" value="TRAPPC10/Trs130_N"/>
</dbReference>
<evidence type="ECO:0000256" key="2">
    <source>
        <dbReference type="ARBA" id="ARBA00022448"/>
    </source>
</evidence>
<dbReference type="PANTHER" id="PTHR13251">
    <property type="entry name" value="EPILEPSY HOLOPROSENCEPHALY CANDIDATE 1/TMEM1"/>
    <property type="match status" value="1"/>
</dbReference>
<evidence type="ECO:0000256" key="3">
    <source>
        <dbReference type="ARBA" id="ARBA00023034"/>
    </source>
</evidence>
<comment type="caution">
    <text evidence="7">The sequence shown here is derived from an EMBL/GenBank/DDBJ whole genome shotgun (WGS) entry which is preliminary data.</text>
</comment>
<reference evidence="7 8" key="1">
    <citation type="journal article" date="2019" name="Nat. Ecol. Evol.">
        <title>Megaphylogeny resolves global patterns of mushroom evolution.</title>
        <authorList>
            <person name="Varga T."/>
            <person name="Krizsan K."/>
            <person name="Foldi C."/>
            <person name="Dima B."/>
            <person name="Sanchez-Garcia M."/>
            <person name="Sanchez-Ramirez S."/>
            <person name="Szollosi G.J."/>
            <person name="Szarkandi J.G."/>
            <person name="Papp V."/>
            <person name="Albert L."/>
            <person name="Andreopoulos W."/>
            <person name="Angelini C."/>
            <person name="Antonin V."/>
            <person name="Barry K.W."/>
            <person name="Bougher N.L."/>
            <person name="Buchanan P."/>
            <person name="Buyck B."/>
            <person name="Bense V."/>
            <person name="Catcheside P."/>
            <person name="Chovatia M."/>
            <person name="Cooper J."/>
            <person name="Damon W."/>
            <person name="Desjardin D."/>
            <person name="Finy P."/>
            <person name="Geml J."/>
            <person name="Haridas S."/>
            <person name="Hughes K."/>
            <person name="Justo A."/>
            <person name="Karasinski D."/>
            <person name="Kautmanova I."/>
            <person name="Kiss B."/>
            <person name="Kocsube S."/>
            <person name="Kotiranta H."/>
            <person name="LaButti K.M."/>
            <person name="Lechner B.E."/>
            <person name="Liimatainen K."/>
            <person name="Lipzen A."/>
            <person name="Lukacs Z."/>
            <person name="Mihaltcheva S."/>
            <person name="Morgado L.N."/>
            <person name="Niskanen T."/>
            <person name="Noordeloos M.E."/>
            <person name="Ohm R.A."/>
            <person name="Ortiz-Santana B."/>
            <person name="Ovrebo C."/>
            <person name="Racz N."/>
            <person name="Riley R."/>
            <person name="Savchenko A."/>
            <person name="Shiryaev A."/>
            <person name="Soop K."/>
            <person name="Spirin V."/>
            <person name="Szebenyi C."/>
            <person name="Tomsovsky M."/>
            <person name="Tulloss R.E."/>
            <person name="Uehling J."/>
            <person name="Grigoriev I.V."/>
            <person name="Vagvolgyi C."/>
            <person name="Papp T."/>
            <person name="Martin F.M."/>
            <person name="Miettinen O."/>
            <person name="Hibbett D.S."/>
            <person name="Nagy L.G."/>
        </authorList>
    </citation>
    <scope>NUCLEOTIDE SEQUENCE [LARGE SCALE GENOMIC DNA]</scope>
    <source>
        <strain evidence="7 8">FP101781</strain>
    </source>
</reference>
<dbReference type="Pfam" id="PF23036">
    <property type="entry name" value="TRAPPC10_1st"/>
    <property type="match status" value="1"/>
</dbReference>
<dbReference type="GO" id="GO:0034498">
    <property type="term" value="P:early endosome to Golgi transport"/>
    <property type="evidence" value="ECO:0007669"/>
    <property type="project" value="TreeGrafter"/>
</dbReference>
<dbReference type="Proteomes" id="UP000298030">
    <property type="component" value="Unassembled WGS sequence"/>
</dbReference>
<dbReference type="GO" id="GO:1990071">
    <property type="term" value="C:TRAPPII protein complex"/>
    <property type="evidence" value="ECO:0007669"/>
    <property type="project" value="InterPro"/>
</dbReference>
<evidence type="ECO:0000259" key="4">
    <source>
        <dbReference type="Pfam" id="PF12584"/>
    </source>
</evidence>
<keyword evidence="3" id="KW-0333">Golgi apparatus</keyword>
<accession>A0A4Y7TPR2</accession>
<comment type="subcellular location">
    <subcellularLocation>
        <location evidence="1">Golgi apparatus</location>
    </subcellularLocation>
</comment>
<dbReference type="InterPro" id="IPR022233">
    <property type="entry name" value="TRAPPC10/Trs130_C"/>
</dbReference>
<dbReference type="GO" id="GO:0005829">
    <property type="term" value="C:cytosol"/>
    <property type="evidence" value="ECO:0007669"/>
    <property type="project" value="GOC"/>
</dbReference>
<keyword evidence="2" id="KW-0813">Transport</keyword>
<evidence type="ECO:0000313" key="7">
    <source>
        <dbReference type="EMBL" id="TEB36185.1"/>
    </source>
</evidence>
<feature type="domain" description="TRAPPC10/Trs130 N-terminal" evidence="5">
    <location>
        <begin position="18"/>
        <end position="317"/>
    </location>
</feature>
<dbReference type="InterPro" id="IPR045126">
    <property type="entry name" value="TRAPPC10/Trs130"/>
</dbReference>
<dbReference type="Pfam" id="PF12584">
    <property type="entry name" value="TRAPPC10"/>
    <property type="match status" value="1"/>
</dbReference>